<dbReference type="InterPro" id="IPR029762">
    <property type="entry name" value="PGP-I_bact-type"/>
</dbReference>
<evidence type="ECO:0000313" key="11">
    <source>
        <dbReference type="EMBL" id="SFF00593.1"/>
    </source>
</evidence>
<feature type="active site" evidence="9">
    <location>
        <position position="79"/>
    </location>
</feature>
<dbReference type="RefSeq" id="WP_093376039.1">
    <property type="nucleotide sequence ID" value="NZ_BNAN01000002.1"/>
</dbReference>
<organism evidence="11 12">
    <name type="scientific">Flavimobilis marinus</name>
    <dbReference type="NCBI Taxonomy" id="285351"/>
    <lineage>
        <taxon>Bacteria</taxon>
        <taxon>Bacillati</taxon>
        <taxon>Actinomycetota</taxon>
        <taxon>Actinomycetes</taxon>
        <taxon>Micrococcales</taxon>
        <taxon>Jonesiaceae</taxon>
        <taxon>Flavimobilis</taxon>
    </lineage>
</organism>
<dbReference type="AlphaFoldDB" id="A0A1I2F6G4"/>
<accession>A0A1I2F6G4</accession>
<keyword evidence="8" id="KW-0788">Thiol protease</keyword>
<evidence type="ECO:0000256" key="3">
    <source>
        <dbReference type="ARBA" id="ARBA00004496"/>
    </source>
</evidence>
<dbReference type="PRINTS" id="PR00706">
    <property type="entry name" value="PYROGLUPTASE"/>
</dbReference>
<feature type="active site" evidence="10">
    <location>
        <position position="142"/>
    </location>
</feature>
<dbReference type="PIRSF" id="PIRSF015592">
    <property type="entry name" value="Prld-crbxl_pptds"/>
    <property type="match status" value="1"/>
</dbReference>
<dbReference type="InterPro" id="IPR016125">
    <property type="entry name" value="Peptidase_C15-like"/>
</dbReference>
<dbReference type="PANTHER" id="PTHR23402:SF1">
    <property type="entry name" value="PYROGLUTAMYL-PEPTIDASE I"/>
    <property type="match status" value="1"/>
</dbReference>
<dbReference type="PANTHER" id="PTHR23402">
    <property type="entry name" value="PROTEASE FAMILY C15 PYROGLUTAMYL-PEPTIDASE I-RELATED"/>
    <property type="match status" value="1"/>
</dbReference>
<comment type="subcellular location">
    <subcellularLocation>
        <location evidence="3">Cytoplasm</location>
    </subcellularLocation>
</comment>
<dbReference type="GO" id="GO:0016920">
    <property type="term" value="F:pyroglutamyl-peptidase activity"/>
    <property type="evidence" value="ECO:0007669"/>
    <property type="project" value="UniProtKB-EC"/>
</dbReference>
<dbReference type="PROSITE" id="PS01334">
    <property type="entry name" value="PYRASE_CYS"/>
    <property type="match status" value="1"/>
</dbReference>
<evidence type="ECO:0000313" key="12">
    <source>
        <dbReference type="Proteomes" id="UP000198520"/>
    </source>
</evidence>
<dbReference type="EC" id="3.4.19.3" evidence="9"/>
<evidence type="ECO:0000256" key="7">
    <source>
        <dbReference type="ARBA" id="ARBA00022801"/>
    </source>
</evidence>
<comment type="function">
    <text evidence="2">Removes 5-oxoproline from various penultimate amino acid residues except L-proline.</text>
</comment>
<keyword evidence="7" id="KW-0378">Hydrolase</keyword>
<dbReference type="Proteomes" id="UP000198520">
    <property type="component" value="Unassembled WGS sequence"/>
</dbReference>
<reference evidence="12" key="1">
    <citation type="submission" date="2016-10" db="EMBL/GenBank/DDBJ databases">
        <authorList>
            <person name="Varghese N."/>
            <person name="Submissions S."/>
        </authorList>
    </citation>
    <scope>NUCLEOTIDE SEQUENCE [LARGE SCALE GENOMIC DNA]</scope>
    <source>
        <strain evidence="12">DSM 19083</strain>
    </source>
</reference>
<dbReference type="STRING" id="285351.SAMN04488035_1138"/>
<keyword evidence="6" id="KW-0645">Protease</keyword>
<dbReference type="CDD" id="cd00501">
    <property type="entry name" value="Peptidase_C15"/>
    <property type="match status" value="1"/>
</dbReference>
<evidence type="ECO:0000256" key="9">
    <source>
        <dbReference type="PROSITE-ProRule" id="PRU10076"/>
    </source>
</evidence>
<dbReference type="InterPro" id="IPR000816">
    <property type="entry name" value="Peptidase_C15"/>
</dbReference>
<dbReference type="SUPFAM" id="SSF53182">
    <property type="entry name" value="Pyrrolidone carboxyl peptidase (pyroglutamate aminopeptidase)"/>
    <property type="match status" value="1"/>
</dbReference>
<dbReference type="NCBIfam" id="TIGR00504">
    <property type="entry name" value="pyro_pdase"/>
    <property type="match status" value="1"/>
</dbReference>
<evidence type="ECO:0000256" key="6">
    <source>
        <dbReference type="ARBA" id="ARBA00022670"/>
    </source>
</evidence>
<protein>
    <recommendedName>
        <fullName evidence="9">Pyroglutamyl-peptidase I</fullName>
        <ecNumber evidence="9">3.4.19.3</ecNumber>
    </recommendedName>
</protein>
<dbReference type="Gene3D" id="3.40.630.20">
    <property type="entry name" value="Peptidase C15, pyroglutamyl peptidase I-like"/>
    <property type="match status" value="1"/>
</dbReference>
<keyword evidence="5" id="KW-0963">Cytoplasm</keyword>
<evidence type="ECO:0000256" key="5">
    <source>
        <dbReference type="ARBA" id="ARBA00022490"/>
    </source>
</evidence>
<dbReference type="InterPro" id="IPR033694">
    <property type="entry name" value="PGPEP1_Cys_AS"/>
</dbReference>
<evidence type="ECO:0000256" key="10">
    <source>
        <dbReference type="PROSITE-ProRule" id="PRU10077"/>
    </source>
</evidence>
<dbReference type="GO" id="GO:0006508">
    <property type="term" value="P:proteolysis"/>
    <property type="evidence" value="ECO:0007669"/>
    <property type="project" value="UniProtKB-KW"/>
</dbReference>
<dbReference type="PROSITE" id="PS01333">
    <property type="entry name" value="PYRASE_GLU"/>
    <property type="match status" value="1"/>
</dbReference>
<comment type="catalytic activity">
    <reaction evidence="1 9">
        <text>Release of an N-terminal pyroglutamyl group from a polypeptide, the second amino acid generally not being Pro.</text>
        <dbReference type="EC" id="3.4.19.3"/>
    </reaction>
</comment>
<gene>
    <name evidence="11" type="ORF">SAMN04488035_1138</name>
</gene>
<evidence type="ECO:0000256" key="8">
    <source>
        <dbReference type="ARBA" id="ARBA00022807"/>
    </source>
</evidence>
<dbReference type="InterPro" id="IPR036440">
    <property type="entry name" value="Peptidase_C15-like_sf"/>
</dbReference>
<evidence type="ECO:0000256" key="1">
    <source>
        <dbReference type="ARBA" id="ARBA00001770"/>
    </source>
</evidence>
<keyword evidence="12" id="KW-1185">Reference proteome</keyword>
<dbReference type="GO" id="GO:0005829">
    <property type="term" value="C:cytosol"/>
    <property type="evidence" value="ECO:0007669"/>
    <property type="project" value="InterPro"/>
</dbReference>
<dbReference type="OrthoDB" id="9779738at2"/>
<dbReference type="Pfam" id="PF01470">
    <property type="entry name" value="Peptidase_C15"/>
    <property type="match status" value="1"/>
</dbReference>
<evidence type="ECO:0000256" key="4">
    <source>
        <dbReference type="ARBA" id="ARBA00006641"/>
    </source>
</evidence>
<proteinExistence type="inferred from homology"/>
<dbReference type="InterPro" id="IPR033693">
    <property type="entry name" value="PGPEP1_Glu_AS"/>
</dbReference>
<evidence type="ECO:0000256" key="2">
    <source>
        <dbReference type="ARBA" id="ARBA00002280"/>
    </source>
</evidence>
<sequence>MRVLLTGFEPFAGAATNPSWDVARAVAAAWSRPEEVHAVQLPCVFASAPEALADALATHDPDVVVALGLAPGRVGVTPERVAVNLADARIADNAGAQPRDAEVVPGGPAAYFTTLPVKAAVAAVHEAGLAASVSLTAGSYVCNATFYALQHATAGTGTRSGFVHVPDVGDGPGQMSARDLERAVTAVVRACLDHATDLAVVGGEVS</sequence>
<name>A0A1I2F6G4_9MICO</name>
<dbReference type="NCBIfam" id="NF009676">
    <property type="entry name" value="PRK13197.1"/>
    <property type="match status" value="1"/>
</dbReference>
<dbReference type="EMBL" id="FONZ01000002">
    <property type="protein sequence ID" value="SFF00593.1"/>
    <property type="molecule type" value="Genomic_DNA"/>
</dbReference>
<comment type="similarity">
    <text evidence="4">Belongs to the peptidase C15 family.</text>
</comment>